<sequence>MTETPRSPAPADDKLDAGVLKIAGVVVLGAIMSILDITVVTVALPTFQEEFSASPAETAWTMTAYTLALATVIPLTGWAADRFGTKRLYMLAVGLFTIGSLLCAVAADLGQLVAFRALQGLGGGMLMPLGMTIMTRAAGPHRIGRLMAVLGIPMLLGPIGGPILGGILIDNFSWHWIFLINLPIGIVALVYAWRVLPKDAPTPSESFDWTGMLLLSPGLAALLYGVSSIPEEGTFWATKVIVFTVIGAVLITAFAFHAFRPEHPLVDLRLFKERNITVAVIVMMMFAIAFFGASILFPQYFLQVRGESTLMAGLLVAPQGLGAMITMPIAGTLVDRIGPGKIVMSGLVLITIGMGFFTQIGADTSYWLICGALFVMGLGMGATMMPTMTAALATLRDHTIARGSTLMNIAQQVAASIGTAVFSVVLTNQLTGGTLLSSLVPQGLPDEAQGMTLAEAAMGSWYAPPLADLLNQLGVLDQGFAEASDAFGVAFVVATVLVAITLIPAFFLPRRRIERSGDDESAEAAPVMMH</sequence>
<feature type="transmembrane region" description="Helical" evidence="8">
    <location>
        <begin position="22"/>
        <end position="47"/>
    </location>
</feature>
<feature type="transmembrane region" description="Helical" evidence="8">
    <location>
        <begin position="486"/>
        <end position="508"/>
    </location>
</feature>
<dbReference type="Pfam" id="PF07690">
    <property type="entry name" value="MFS_1"/>
    <property type="match status" value="1"/>
</dbReference>
<evidence type="ECO:0000256" key="6">
    <source>
        <dbReference type="ARBA" id="ARBA00022989"/>
    </source>
</evidence>
<feature type="transmembrane region" description="Helical" evidence="8">
    <location>
        <begin position="235"/>
        <end position="256"/>
    </location>
</feature>
<evidence type="ECO:0000259" key="9">
    <source>
        <dbReference type="PROSITE" id="PS50850"/>
    </source>
</evidence>
<organism evidence="10 11">
    <name type="scientific">Mumia flava</name>
    <dbReference type="NCBI Taxonomy" id="1348852"/>
    <lineage>
        <taxon>Bacteria</taxon>
        <taxon>Bacillati</taxon>
        <taxon>Actinomycetota</taxon>
        <taxon>Actinomycetes</taxon>
        <taxon>Propionibacteriales</taxon>
        <taxon>Nocardioidaceae</taxon>
        <taxon>Mumia</taxon>
    </lineage>
</organism>
<feature type="transmembrane region" description="Helical" evidence="8">
    <location>
        <begin position="146"/>
        <end position="169"/>
    </location>
</feature>
<name>A0A0B2AWF5_9ACTN</name>
<evidence type="ECO:0000313" key="11">
    <source>
        <dbReference type="Proteomes" id="UP000230842"/>
    </source>
</evidence>
<dbReference type="Proteomes" id="UP000230842">
    <property type="component" value="Unassembled WGS sequence"/>
</dbReference>
<dbReference type="InterPro" id="IPR020846">
    <property type="entry name" value="MFS_dom"/>
</dbReference>
<feature type="domain" description="Major facilitator superfamily (MFS) profile" evidence="9">
    <location>
        <begin position="22"/>
        <end position="512"/>
    </location>
</feature>
<dbReference type="InterPro" id="IPR011701">
    <property type="entry name" value="MFS"/>
</dbReference>
<keyword evidence="3" id="KW-0813">Transport</keyword>
<dbReference type="GO" id="GO:0022857">
    <property type="term" value="F:transmembrane transporter activity"/>
    <property type="evidence" value="ECO:0007669"/>
    <property type="project" value="InterPro"/>
</dbReference>
<evidence type="ECO:0000256" key="5">
    <source>
        <dbReference type="ARBA" id="ARBA00022692"/>
    </source>
</evidence>
<keyword evidence="5 8" id="KW-0812">Transmembrane</keyword>
<dbReference type="SUPFAM" id="SSF103473">
    <property type="entry name" value="MFS general substrate transporter"/>
    <property type="match status" value="1"/>
</dbReference>
<dbReference type="RefSeq" id="WP_039371141.1">
    <property type="nucleotide sequence ID" value="NZ_PGEZ01000001.1"/>
</dbReference>
<reference evidence="10 11" key="1">
    <citation type="submission" date="2017-11" db="EMBL/GenBank/DDBJ databases">
        <title>Genomic Encyclopedia of Archaeal and Bacterial Type Strains, Phase II (KMG-II): From Individual Species to Whole Genera.</title>
        <authorList>
            <person name="Goeker M."/>
        </authorList>
    </citation>
    <scope>NUCLEOTIDE SEQUENCE [LARGE SCALE GENOMIC DNA]</scope>
    <source>
        <strain evidence="10 11">DSM 27763</strain>
    </source>
</reference>
<keyword evidence="7 8" id="KW-0472">Membrane</keyword>
<dbReference type="PANTHER" id="PTHR42718:SF9">
    <property type="entry name" value="MAJOR FACILITATOR SUPERFAMILY MULTIDRUG TRANSPORTER MFSC"/>
    <property type="match status" value="1"/>
</dbReference>
<keyword evidence="11" id="KW-1185">Reference proteome</keyword>
<comment type="subcellular location">
    <subcellularLocation>
        <location evidence="1">Cell membrane</location>
        <topology evidence="1">Multi-pass membrane protein</topology>
    </subcellularLocation>
</comment>
<evidence type="ECO:0000256" key="2">
    <source>
        <dbReference type="ARBA" id="ARBA00008537"/>
    </source>
</evidence>
<dbReference type="AlphaFoldDB" id="A0A0B2AWF5"/>
<feature type="transmembrane region" description="Helical" evidence="8">
    <location>
        <begin position="175"/>
        <end position="196"/>
    </location>
</feature>
<comment type="similarity">
    <text evidence="2">Belongs to the major facilitator superfamily. EmrB family.</text>
</comment>
<feature type="transmembrane region" description="Helical" evidence="8">
    <location>
        <begin position="208"/>
        <end position="229"/>
    </location>
</feature>
<dbReference type="InterPro" id="IPR004638">
    <property type="entry name" value="EmrB-like"/>
</dbReference>
<dbReference type="OrthoDB" id="9812221at2"/>
<dbReference type="PROSITE" id="PS50850">
    <property type="entry name" value="MFS"/>
    <property type="match status" value="1"/>
</dbReference>
<evidence type="ECO:0000256" key="4">
    <source>
        <dbReference type="ARBA" id="ARBA00022475"/>
    </source>
</evidence>
<feature type="transmembrane region" description="Helical" evidence="8">
    <location>
        <begin position="342"/>
        <end position="360"/>
    </location>
</feature>
<keyword evidence="4" id="KW-1003">Cell membrane</keyword>
<feature type="transmembrane region" description="Helical" evidence="8">
    <location>
        <begin position="309"/>
        <end position="330"/>
    </location>
</feature>
<feature type="transmembrane region" description="Helical" evidence="8">
    <location>
        <begin position="113"/>
        <end position="134"/>
    </location>
</feature>
<evidence type="ECO:0000313" key="10">
    <source>
        <dbReference type="EMBL" id="PJJ56683.1"/>
    </source>
</evidence>
<dbReference type="Gene3D" id="1.20.1720.10">
    <property type="entry name" value="Multidrug resistance protein D"/>
    <property type="match status" value="1"/>
</dbReference>
<feature type="transmembrane region" description="Helical" evidence="8">
    <location>
        <begin position="405"/>
        <end position="426"/>
    </location>
</feature>
<dbReference type="CDD" id="cd17503">
    <property type="entry name" value="MFS_LmrB_MDR_like"/>
    <property type="match status" value="1"/>
</dbReference>
<evidence type="ECO:0000256" key="3">
    <source>
        <dbReference type="ARBA" id="ARBA00022448"/>
    </source>
</evidence>
<gene>
    <name evidence="10" type="ORF">CLV56_0894</name>
</gene>
<evidence type="ECO:0000256" key="7">
    <source>
        <dbReference type="ARBA" id="ARBA00023136"/>
    </source>
</evidence>
<dbReference type="InterPro" id="IPR036259">
    <property type="entry name" value="MFS_trans_sf"/>
</dbReference>
<dbReference type="Gene3D" id="1.20.1250.20">
    <property type="entry name" value="MFS general substrate transporter like domains"/>
    <property type="match status" value="1"/>
</dbReference>
<proteinExistence type="inferred from homology"/>
<dbReference type="PANTHER" id="PTHR42718">
    <property type="entry name" value="MAJOR FACILITATOR SUPERFAMILY MULTIDRUG TRANSPORTER MFSC"/>
    <property type="match status" value="1"/>
</dbReference>
<dbReference type="PRINTS" id="PR01036">
    <property type="entry name" value="TCRTETB"/>
</dbReference>
<evidence type="ECO:0000256" key="1">
    <source>
        <dbReference type="ARBA" id="ARBA00004651"/>
    </source>
</evidence>
<feature type="transmembrane region" description="Helical" evidence="8">
    <location>
        <begin position="88"/>
        <end position="107"/>
    </location>
</feature>
<accession>A0A0B2AWF5</accession>
<comment type="caution">
    <text evidence="10">The sequence shown here is derived from an EMBL/GenBank/DDBJ whole genome shotgun (WGS) entry which is preliminary data.</text>
</comment>
<dbReference type="NCBIfam" id="TIGR00711">
    <property type="entry name" value="efflux_EmrB"/>
    <property type="match status" value="1"/>
</dbReference>
<feature type="transmembrane region" description="Helical" evidence="8">
    <location>
        <begin position="276"/>
        <end position="297"/>
    </location>
</feature>
<feature type="transmembrane region" description="Helical" evidence="8">
    <location>
        <begin position="366"/>
        <end position="393"/>
    </location>
</feature>
<dbReference type="EMBL" id="PGEZ01000001">
    <property type="protein sequence ID" value="PJJ56683.1"/>
    <property type="molecule type" value="Genomic_DNA"/>
</dbReference>
<feature type="transmembrane region" description="Helical" evidence="8">
    <location>
        <begin position="59"/>
        <end position="76"/>
    </location>
</feature>
<protein>
    <submittedName>
        <fullName evidence="10">EmrB/QacA subfamily drug resistance transporter</fullName>
    </submittedName>
</protein>
<keyword evidence="6 8" id="KW-1133">Transmembrane helix</keyword>
<evidence type="ECO:0000256" key="8">
    <source>
        <dbReference type="SAM" id="Phobius"/>
    </source>
</evidence>
<dbReference type="GO" id="GO:0005886">
    <property type="term" value="C:plasma membrane"/>
    <property type="evidence" value="ECO:0007669"/>
    <property type="project" value="UniProtKB-SubCell"/>
</dbReference>